<proteinExistence type="predicted"/>
<dbReference type="EMBL" id="DS268706">
    <property type="protein sequence ID" value="EFO99055.1"/>
    <property type="molecule type" value="Genomic_DNA"/>
</dbReference>
<feature type="compositionally biased region" description="Low complexity" evidence="1">
    <location>
        <begin position="227"/>
        <end position="243"/>
    </location>
</feature>
<accession>E3NIL6</accession>
<organism evidence="3">
    <name type="scientific">Caenorhabditis remanei</name>
    <name type="common">Caenorhabditis vulgaris</name>
    <dbReference type="NCBI Taxonomy" id="31234"/>
    <lineage>
        <taxon>Eukaryota</taxon>
        <taxon>Metazoa</taxon>
        <taxon>Ecdysozoa</taxon>
        <taxon>Nematoda</taxon>
        <taxon>Chromadorea</taxon>
        <taxon>Rhabditida</taxon>
        <taxon>Rhabditina</taxon>
        <taxon>Rhabditomorpha</taxon>
        <taxon>Rhabditoidea</taxon>
        <taxon>Rhabditidae</taxon>
        <taxon>Peloderinae</taxon>
        <taxon>Caenorhabditis</taxon>
    </lineage>
</organism>
<protein>
    <submittedName>
        <fullName evidence="2">Uncharacterized protein</fullName>
    </submittedName>
</protein>
<dbReference type="Proteomes" id="UP000008281">
    <property type="component" value="Unassembled WGS sequence"/>
</dbReference>
<name>E3NIL6_CAERE</name>
<evidence type="ECO:0000256" key="1">
    <source>
        <dbReference type="SAM" id="MobiDB-lite"/>
    </source>
</evidence>
<dbReference type="SMART" id="SM00595">
    <property type="entry name" value="MADF"/>
    <property type="match status" value="1"/>
</dbReference>
<dbReference type="HOGENOM" id="CLU_1042938_0_0_1"/>
<feature type="compositionally biased region" description="Basic and acidic residues" evidence="1">
    <location>
        <begin position="22"/>
        <end position="31"/>
    </location>
</feature>
<feature type="compositionally biased region" description="Polar residues" evidence="1">
    <location>
        <begin position="205"/>
        <end position="226"/>
    </location>
</feature>
<gene>
    <name evidence="2" type="ORF">CRE_10683</name>
</gene>
<evidence type="ECO:0000313" key="3">
    <source>
        <dbReference type="Proteomes" id="UP000008281"/>
    </source>
</evidence>
<feature type="region of interest" description="Disordered" evidence="1">
    <location>
        <begin position="204"/>
        <end position="267"/>
    </location>
</feature>
<sequence>MKSVKRGSGVEIGDKEIEDMADVEKDGETSKPVKKIGRKPKAKTTDGYEKYEKDKIIEFISLVEMRPELYDMSLNPSHRREISLKLFDHIEEECKGFMPRGKHAHGIYPDNLSVSFVDCSGSTAQKIWDELVKDYNKYVKRVEKIRTGSAACSSSANFEFAVYMSFLDGPRHKRQVKNSYMIGDDQSPVMEDLSDNENWEPFGCNSLSSSTPKTSGTQSFSIATPKTSGSESLLSSTSNISGNKYLTSSTPKRKMFDPLEPEDTPKR</sequence>
<feature type="region of interest" description="Disordered" evidence="1">
    <location>
        <begin position="1"/>
        <end position="44"/>
    </location>
</feature>
<feature type="compositionally biased region" description="Basic residues" evidence="1">
    <location>
        <begin position="32"/>
        <end position="42"/>
    </location>
</feature>
<keyword evidence="3" id="KW-1185">Reference proteome</keyword>
<dbReference type="AlphaFoldDB" id="E3NIL6"/>
<evidence type="ECO:0000313" key="2">
    <source>
        <dbReference type="EMBL" id="EFO99055.1"/>
    </source>
</evidence>
<dbReference type="STRING" id="31234.E3NIL6"/>
<reference evidence="2" key="1">
    <citation type="submission" date="2007-07" db="EMBL/GenBank/DDBJ databases">
        <title>PCAP assembly of the Caenorhabditis remanei genome.</title>
        <authorList>
            <consortium name="The Caenorhabditis remanei Sequencing Consortium"/>
            <person name="Wilson R.K."/>
        </authorList>
    </citation>
    <scope>NUCLEOTIDE SEQUENCE [LARGE SCALE GENOMIC DNA]</scope>
    <source>
        <strain evidence="2">PB4641</strain>
    </source>
</reference>
<dbReference type="eggNOG" id="ENOG502TKBS">
    <property type="taxonomic scope" value="Eukaryota"/>
</dbReference>